<feature type="domain" description="CRM" evidence="12">
    <location>
        <begin position="284"/>
        <end position="380"/>
    </location>
</feature>
<evidence type="ECO:0000256" key="4">
    <source>
        <dbReference type="ARBA" id="ARBA00022664"/>
    </source>
</evidence>
<dbReference type="GO" id="GO:1990904">
    <property type="term" value="C:ribonucleoprotein complex"/>
    <property type="evidence" value="ECO:0007669"/>
    <property type="project" value="UniProtKB-KW"/>
</dbReference>
<evidence type="ECO:0000256" key="7">
    <source>
        <dbReference type="ARBA" id="ARBA00022946"/>
    </source>
</evidence>
<feature type="region of interest" description="Disordered" evidence="11">
    <location>
        <begin position="60"/>
        <end position="80"/>
    </location>
</feature>
<comment type="caution">
    <text evidence="13">The sequence shown here is derived from an EMBL/GenBank/DDBJ whole genome shotgun (WGS) entry which is preliminary data.</text>
</comment>
<feature type="domain" description="CRM" evidence="12">
    <location>
        <begin position="487"/>
        <end position="584"/>
    </location>
</feature>
<comment type="subcellular location">
    <subcellularLocation>
        <location evidence="1">Plastid</location>
        <location evidence="1">Chloroplast</location>
    </subcellularLocation>
</comment>
<organism evidence="13 14">
    <name type="scientific">Stephania yunnanensis</name>
    <dbReference type="NCBI Taxonomy" id="152371"/>
    <lineage>
        <taxon>Eukaryota</taxon>
        <taxon>Viridiplantae</taxon>
        <taxon>Streptophyta</taxon>
        <taxon>Embryophyta</taxon>
        <taxon>Tracheophyta</taxon>
        <taxon>Spermatophyta</taxon>
        <taxon>Magnoliopsida</taxon>
        <taxon>Ranunculales</taxon>
        <taxon>Menispermaceae</taxon>
        <taxon>Menispermoideae</taxon>
        <taxon>Cissampelideae</taxon>
        <taxon>Stephania</taxon>
    </lineage>
</organism>
<dbReference type="InterPro" id="IPR035920">
    <property type="entry name" value="YhbY-like_sf"/>
</dbReference>
<dbReference type="GO" id="GO:0000373">
    <property type="term" value="P:Group II intron splicing"/>
    <property type="evidence" value="ECO:0007669"/>
    <property type="project" value="UniProtKB-ARBA"/>
</dbReference>
<keyword evidence="5" id="KW-0677">Repeat</keyword>
<evidence type="ECO:0000256" key="10">
    <source>
        <dbReference type="PROSITE-ProRule" id="PRU00626"/>
    </source>
</evidence>
<feature type="compositionally biased region" description="Basic and acidic residues" evidence="11">
    <location>
        <begin position="64"/>
        <end position="74"/>
    </location>
</feature>
<dbReference type="PANTHER" id="PTHR31846">
    <property type="entry name" value="CRS1 / YHBY (CRM) DOMAIN-CONTAINING PROTEIN"/>
    <property type="match status" value="1"/>
</dbReference>
<feature type="domain" description="CRM" evidence="12">
    <location>
        <begin position="700"/>
        <end position="800"/>
    </location>
</feature>
<dbReference type="SMART" id="SM01103">
    <property type="entry name" value="CRS1_YhbY"/>
    <property type="match status" value="3"/>
</dbReference>
<feature type="compositionally biased region" description="Polar residues" evidence="11">
    <location>
        <begin position="880"/>
        <end position="892"/>
    </location>
</feature>
<dbReference type="EMBL" id="JBBNAF010000011">
    <property type="protein sequence ID" value="KAK9099324.1"/>
    <property type="molecule type" value="Genomic_DNA"/>
</dbReference>
<dbReference type="GO" id="GO:0009507">
    <property type="term" value="C:chloroplast"/>
    <property type="evidence" value="ECO:0007669"/>
    <property type="project" value="UniProtKB-SubCell"/>
</dbReference>
<evidence type="ECO:0000256" key="6">
    <source>
        <dbReference type="ARBA" id="ARBA00022884"/>
    </source>
</evidence>
<feature type="region of interest" description="Disordered" evidence="11">
    <location>
        <begin position="104"/>
        <end position="129"/>
    </location>
</feature>
<feature type="region of interest" description="Disordered" evidence="11">
    <location>
        <begin position="850"/>
        <end position="892"/>
    </location>
</feature>
<evidence type="ECO:0000313" key="14">
    <source>
        <dbReference type="Proteomes" id="UP001420932"/>
    </source>
</evidence>
<dbReference type="Pfam" id="PF01985">
    <property type="entry name" value="CRS1_YhbY"/>
    <property type="match status" value="3"/>
</dbReference>
<feature type="compositionally biased region" description="Basic and acidic residues" evidence="11">
    <location>
        <begin position="104"/>
        <end position="127"/>
    </location>
</feature>
<keyword evidence="4" id="KW-0507">mRNA processing</keyword>
<protein>
    <recommendedName>
        <fullName evidence="12">CRM domain-containing protein</fullName>
    </recommendedName>
</protein>
<feature type="compositionally biased region" description="Acidic residues" evidence="11">
    <location>
        <begin position="865"/>
        <end position="877"/>
    </location>
</feature>
<dbReference type="GO" id="GO:0003729">
    <property type="term" value="F:mRNA binding"/>
    <property type="evidence" value="ECO:0007669"/>
    <property type="project" value="InterPro"/>
</dbReference>
<evidence type="ECO:0000256" key="3">
    <source>
        <dbReference type="ARBA" id="ARBA00022640"/>
    </source>
</evidence>
<dbReference type="Gene3D" id="3.30.110.60">
    <property type="entry name" value="YhbY-like"/>
    <property type="match status" value="3"/>
</dbReference>
<dbReference type="InterPro" id="IPR001890">
    <property type="entry name" value="RNA-binding_CRM"/>
</dbReference>
<sequence length="892" mass="100860">MLLSPSITLDFSSSLTIPTSQSSPSLSLFILRTSNHQSPNKFRSLALQTLCSCQKTELQTQNRDTQEGRTALKGDKKKRKLRPSFYDQVRDRWSAKFGSQRERFPWQEQVQKGEERREESEEERRSVAVDSSSLIDEPVSFSLRNRVVSAPWLPRSEFRKPHLSSQSETAQNAEQIEIERVANNVVEFEEEKQIEGFRSVVEIDNSSYSSSLIDNAGGSDKGFNVGGEDFNFGEEMVELDGNEVNFAGSSSNGDSITLPWERDGIAESKEGEKWGRRNTELAEKTIPEHELCRLRNVSLRMKERIKVGAAGITQALVDTIREKWKLDEVVKIKFEGPPACNMRRTHEILENRSGGLVIWRSGSSLVLYRGLAYKLPCIQAYTTKLNPVHQDGADPSKNLNGYAAGDFGANNSLRIVKSSVAGYSLPNNLSEKELNDLSVLNELLDGLGPRFKDWSGRDPQPVDADLLPNVIPGYTPPFRHLPYGVKYSLGNKEMTFYRRLARITPPHFALGRNRELQGLAKAMVKLWEKNAIAKIAIKRGVLNTRNERMAEELKNLTGGTLVSRNNEYIVFYRGNDFLPPRVTDVLFERKKLLELQQDEEELARQRASLLNISNAKAPNIPLVAGTLAETIAATSRWGNERSSDDVEKMRRDFALAKHALVVRCLENKLILARLKFKKAENALAKVQESLNPTDLPTDLETVSDEERFTYRRIGLSMKPFLLLGTRGVFDGIVENIHLHWKFREVVKVIVRGKNFQQVQHIAISLEAESGGLLISVDKTSKGDAIIIYRGKNYQRPSVIRPKNLLTKRQALARSIELQRREALLHHILDLQERIKVLKADLDQMKAAKETGSEELYSRLSHASDDDSEDDDESEEAYLETYNSSDEGSQYPD</sequence>
<dbReference type="AlphaFoldDB" id="A0AAP0F2A4"/>
<dbReference type="PANTHER" id="PTHR31846:SF7">
    <property type="entry name" value="CRS1 _ YHBY (CRM) DOMAIN-CONTAINING PROTEIN"/>
    <property type="match status" value="1"/>
</dbReference>
<evidence type="ECO:0000313" key="13">
    <source>
        <dbReference type="EMBL" id="KAK9099324.1"/>
    </source>
</evidence>
<keyword evidence="6 10" id="KW-0694">RNA-binding</keyword>
<dbReference type="Proteomes" id="UP001420932">
    <property type="component" value="Unassembled WGS sequence"/>
</dbReference>
<dbReference type="GO" id="GO:0006397">
    <property type="term" value="P:mRNA processing"/>
    <property type="evidence" value="ECO:0007669"/>
    <property type="project" value="UniProtKB-KW"/>
</dbReference>
<evidence type="ECO:0000256" key="5">
    <source>
        <dbReference type="ARBA" id="ARBA00022737"/>
    </source>
</evidence>
<evidence type="ECO:0000259" key="12">
    <source>
        <dbReference type="PROSITE" id="PS51295"/>
    </source>
</evidence>
<name>A0AAP0F2A4_9MAGN</name>
<keyword evidence="2" id="KW-0150">Chloroplast</keyword>
<keyword evidence="3" id="KW-0934">Plastid</keyword>
<evidence type="ECO:0000256" key="1">
    <source>
        <dbReference type="ARBA" id="ARBA00004229"/>
    </source>
</evidence>
<dbReference type="PROSITE" id="PS51295">
    <property type="entry name" value="CRM"/>
    <property type="match status" value="3"/>
</dbReference>
<reference evidence="13 14" key="1">
    <citation type="submission" date="2024-01" db="EMBL/GenBank/DDBJ databases">
        <title>Genome assemblies of Stephania.</title>
        <authorList>
            <person name="Yang L."/>
        </authorList>
    </citation>
    <scope>NUCLEOTIDE SEQUENCE [LARGE SCALE GENOMIC DNA]</scope>
    <source>
        <strain evidence="13">YNDBR</strain>
        <tissue evidence="13">Leaf</tissue>
    </source>
</reference>
<evidence type="ECO:0000256" key="8">
    <source>
        <dbReference type="ARBA" id="ARBA00023187"/>
    </source>
</evidence>
<dbReference type="FunFam" id="3.30.110.60:FF:000002">
    <property type="entry name" value="CRS2-associated factor 1, chloroplastic"/>
    <property type="match status" value="2"/>
</dbReference>
<keyword evidence="8" id="KW-0508">mRNA splicing</keyword>
<dbReference type="InterPro" id="IPR045278">
    <property type="entry name" value="CRS1/CFM2/CFM3"/>
</dbReference>
<evidence type="ECO:0000256" key="11">
    <source>
        <dbReference type="SAM" id="MobiDB-lite"/>
    </source>
</evidence>
<gene>
    <name evidence="13" type="ORF">Syun_026369</name>
</gene>
<keyword evidence="14" id="KW-1185">Reference proteome</keyword>
<accession>A0AAP0F2A4</accession>
<keyword evidence="9" id="KW-0687">Ribonucleoprotein</keyword>
<dbReference type="SUPFAM" id="SSF75471">
    <property type="entry name" value="YhbY-like"/>
    <property type="match status" value="3"/>
</dbReference>
<evidence type="ECO:0000256" key="9">
    <source>
        <dbReference type="ARBA" id="ARBA00023274"/>
    </source>
</evidence>
<evidence type="ECO:0000256" key="2">
    <source>
        <dbReference type="ARBA" id="ARBA00022528"/>
    </source>
</evidence>
<keyword evidence="7" id="KW-0809">Transit peptide</keyword>
<proteinExistence type="predicted"/>